<keyword evidence="3" id="KW-0408">Iron</keyword>
<dbReference type="GO" id="GO:0051539">
    <property type="term" value="F:4 iron, 4 sulfur cluster binding"/>
    <property type="evidence" value="ECO:0007669"/>
    <property type="project" value="UniProtKB-KW"/>
</dbReference>
<dbReference type="AlphaFoldDB" id="A0A285J023"/>
<keyword evidence="2" id="KW-0479">Metal-binding</keyword>
<dbReference type="SFLD" id="SFLDS00029">
    <property type="entry name" value="Radical_SAM"/>
    <property type="match status" value="1"/>
</dbReference>
<dbReference type="SUPFAM" id="SSF102114">
    <property type="entry name" value="Radical SAM enzymes"/>
    <property type="match status" value="1"/>
</dbReference>
<dbReference type="InterPro" id="IPR031014">
    <property type="entry name" value="rSAM_BlsE"/>
</dbReference>
<dbReference type="PANTHER" id="PTHR11228:SF7">
    <property type="entry name" value="PQQA PEPTIDE CYCLASE"/>
    <property type="match status" value="1"/>
</dbReference>
<reference evidence="6 7" key="1">
    <citation type="submission" date="2017-09" db="EMBL/GenBank/DDBJ databases">
        <authorList>
            <person name="Ehlers B."/>
            <person name="Leendertz F.H."/>
        </authorList>
    </citation>
    <scope>NUCLEOTIDE SEQUENCE [LARGE SCALE GENOMIC DNA]</scope>
    <source>
        <strain evidence="6 7">CGMCC 4.6857</strain>
    </source>
</reference>
<dbReference type="GO" id="GO:0046872">
    <property type="term" value="F:metal ion binding"/>
    <property type="evidence" value="ECO:0007669"/>
    <property type="project" value="UniProtKB-KW"/>
</dbReference>
<dbReference type="NCBIfam" id="TIGR04466">
    <property type="entry name" value="rSAM_BlsE"/>
    <property type="match status" value="1"/>
</dbReference>
<dbReference type="GO" id="GO:0003824">
    <property type="term" value="F:catalytic activity"/>
    <property type="evidence" value="ECO:0007669"/>
    <property type="project" value="InterPro"/>
</dbReference>
<keyword evidence="4" id="KW-0411">Iron-sulfur</keyword>
<dbReference type="Pfam" id="PF04055">
    <property type="entry name" value="Radical_SAM"/>
    <property type="match status" value="1"/>
</dbReference>
<dbReference type="InterPro" id="IPR058240">
    <property type="entry name" value="rSAM_sf"/>
</dbReference>
<name>A0A285J023_9ACTN</name>
<evidence type="ECO:0000256" key="1">
    <source>
        <dbReference type="ARBA" id="ARBA00022691"/>
    </source>
</evidence>
<dbReference type="Gene3D" id="3.20.20.70">
    <property type="entry name" value="Aldolase class I"/>
    <property type="match status" value="1"/>
</dbReference>
<dbReference type="SFLD" id="SFLDF00517">
    <property type="entry name" value="cytosylglucuronate_decarboxyla"/>
    <property type="match status" value="1"/>
</dbReference>
<evidence type="ECO:0000259" key="5">
    <source>
        <dbReference type="PROSITE" id="PS51918"/>
    </source>
</evidence>
<evidence type="ECO:0000256" key="4">
    <source>
        <dbReference type="ARBA" id="ARBA00023014"/>
    </source>
</evidence>
<dbReference type="Proteomes" id="UP000219612">
    <property type="component" value="Unassembled WGS sequence"/>
</dbReference>
<accession>A0A285J023</accession>
<keyword evidence="1" id="KW-0949">S-adenosyl-L-methionine</keyword>
<dbReference type="SFLD" id="SFLDG01067">
    <property type="entry name" value="SPASM/twitch_domain_containing"/>
    <property type="match status" value="1"/>
</dbReference>
<evidence type="ECO:0000256" key="3">
    <source>
        <dbReference type="ARBA" id="ARBA00023004"/>
    </source>
</evidence>
<evidence type="ECO:0000313" key="7">
    <source>
        <dbReference type="Proteomes" id="UP000219612"/>
    </source>
</evidence>
<dbReference type="SMART" id="SM00729">
    <property type="entry name" value="Elp3"/>
    <property type="match status" value="1"/>
</dbReference>
<dbReference type="PROSITE" id="PS51918">
    <property type="entry name" value="RADICAL_SAM"/>
    <property type="match status" value="1"/>
</dbReference>
<dbReference type="EMBL" id="OBDY01000014">
    <property type="protein sequence ID" value="SNY53584.1"/>
    <property type="molecule type" value="Genomic_DNA"/>
</dbReference>
<gene>
    <name evidence="6" type="ORF">SAMN05421748_11473</name>
</gene>
<dbReference type="InterPro" id="IPR013785">
    <property type="entry name" value="Aldolase_TIM"/>
</dbReference>
<dbReference type="PANTHER" id="PTHR11228">
    <property type="entry name" value="RADICAL SAM DOMAIN PROTEIN"/>
    <property type="match status" value="1"/>
</dbReference>
<evidence type="ECO:0000313" key="6">
    <source>
        <dbReference type="EMBL" id="SNY53584.1"/>
    </source>
</evidence>
<dbReference type="InterPro" id="IPR050377">
    <property type="entry name" value="Radical_SAM_PqqE_MftC-like"/>
</dbReference>
<dbReference type="InterPro" id="IPR007197">
    <property type="entry name" value="rSAM"/>
</dbReference>
<dbReference type="InterPro" id="IPR006638">
    <property type="entry name" value="Elp3/MiaA/NifB-like_rSAM"/>
</dbReference>
<proteinExistence type="predicted"/>
<organism evidence="6 7">
    <name type="scientific">Paractinoplanes atraurantiacus</name>
    <dbReference type="NCBI Taxonomy" id="1036182"/>
    <lineage>
        <taxon>Bacteria</taxon>
        <taxon>Bacillati</taxon>
        <taxon>Actinomycetota</taxon>
        <taxon>Actinomycetes</taxon>
        <taxon>Micromonosporales</taxon>
        <taxon>Micromonosporaceae</taxon>
        <taxon>Paractinoplanes</taxon>
    </lineage>
</organism>
<evidence type="ECO:0000256" key="2">
    <source>
        <dbReference type="ARBA" id="ARBA00022723"/>
    </source>
</evidence>
<feature type="domain" description="Radical SAM core" evidence="5">
    <location>
        <begin position="17"/>
        <end position="233"/>
    </location>
</feature>
<dbReference type="CDD" id="cd01335">
    <property type="entry name" value="Radical_SAM"/>
    <property type="match status" value="1"/>
</dbReference>
<keyword evidence="7" id="KW-1185">Reference proteome</keyword>
<protein>
    <submittedName>
        <fullName evidence="6">Cytosylglucuronate decarboxylase</fullName>
    </submittedName>
</protein>
<sequence length="345" mass="38587">MRNDLTLIYAYGGKTLSERERYLFIRILEACNADCFMCEYGLSRDVFRYTPEMFAELLPEARRVGVGFVRFTGGEPLMHGDVEELVRLGTEHGMRMSIITNGMMLPRKIEALHDAGLAQIIVSLDGAGPETHDVFRRSPGMFANGLEGLRRAAALGILPRVNTVVGPHNFAEMPRLQRVLTDAGVQQWELSAIKLNRHIAYPDPDEVRRTCDPIYDADPATNLIPLGRRFYGDTPGEQELYFGESITPRASEPLCQLVDDVIYLDPKNNRAFGCSCLPHRSEDEVRGGSPVRQPDGRQWLDSPSFRRHQDYFRDNGPSVCTGCSTTAAGYSDDVARLGAVPAWQF</sequence>